<name>A0A7C9AY03_OPUST</name>
<dbReference type="Gene3D" id="3.40.50.720">
    <property type="entry name" value="NAD(P)-binding Rossmann-like Domain"/>
    <property type="match status" value="1"/>
</dbReference>
<protein>
    <submittedName>
        <fullName evidence="4">Uncharacterized protein</fullName>
    </submittedName>
</protein>
<sequence length="376" mass="41776">MVKEIRRVLSFIFSIEFLRMGIFWTLSLLISHLRLFNGRLCARYSFTYSRQLVASNSTAKRPICIITGATSGLGAATAHALAKEGFLVVLVGRSGHLLTKAMSEIKKLNEDAQLEAFEVDLSSFSSIMKFKGSFQQWLLDMNLHSSIQLLVNNAGILATSFRETAYGFDEMMMTNYMGAFCLTKALLPLLMESPLPSRIVNLSSFTHRNVNDMQVDKAYISGRSFANLKQYPFAWIYGYSKLCMVLFSYELQRQINIMDKASQLTVNVADPGAVKTNIMREVPLCLSLLAISVLKLLGLLQDPENGISSILDAALAPPGTSGMYFFGGNGRTLKSSPVSYDGKLAERLWRNSCDLFLELKLAYDKNANLASQLQLG</sequence>
<feature type="transmembrane region" description="Helical" evidence="3">
    <location>
        <begin position="12"/>
        <end position="33"/>
    </location>
</feature>
<keyword evidence="2" id="KW-0560">Oxidoreductase</keyword>
<keyword evidence="3" id="KW-0812">Transmembrane</keyword>
<evidence type="ECO:0000256" key="1">
    <source>
        <dbReference type="ARBA" id="ARBA00006484"/>
    </source>
</evidence>
<dbReference type="SUPFAM" id="SSF51735">
    <property type="entry name" value="NAD(P)-binding Rossmann-fold domains"/>
    <property type="match status" value="1"/>
</dbReference>
<dbReference type="EMBL" id="GISG01276655">
    <property type="protein sequence ID" value="MBA4677810.1"/>
    <property type="molecule type" value="Transcribed_RNA"/>
</dbReference>
<reference evidence="4" key="2">
    <citation type="submission" date="2020-07" db="EMBL/GenBank/DDBJ databases">
        <authorList>
            <person name="Vera ALvarez R."/>
            <person name="Arias-Moreno D.M."/>
            <person name="Jimenez-Jacinto V."/>
            <person name="Jimenez-Bremont J.F."/>
            <person name="Swaminathan K."/>
            <person name="Moose S.P."/>
            <person name="Guerrero-Gonzalez M.L."/>
            <person name="Marino-Ramirez L."/>
            <person name="Landsman D."/>
            <person name="Rodriguez-Kessler M."/>
            <person name="Delgado-Sanchez P."/>
        </authorList>
    </citation>
    <scope>NUCLEOTIDE SEQUENCE</scope>
    <source>
        <tissue evidence="4">Cladode</tissue>
    </source>
</reference>
<evidence type="ECO:0000313" key="4">
    <source>
        <dbReference type="EMBL" id="MBA4677810.1"/>
    </source>
</evidence>
<proteinExistence type="inferred from homology"/>
<evidence type="ECO:0000256" key="3">
    <source>
        <dbReference type="SAM" id="Phobius"/>
    </source>
</evidence>
<accession>A0A7C9AY03</accession>
<keyword evidence="3" id="KW-0472">Membrane</keyword>
<keyword evidence="3" id="KW-1133">Transmembrane helix</keyword>
<dbReference type="GO" id="GO:0016491">
    <property type="term" value="F:oxidoreductase activity"/>
    <property type="evidence" value="ECO:0007669"/>
    <property type="project" value="UniProtKB-KW"/>
</dbReference>
<dbReference type="InterPro" id="IPR036291">
    <property type="entry name" value="NAD(P)-bd_dom_sf"/>
</dbReference>
<reference evidence="4" key="1">
    <citation type="journal article" date="2013" name="J. Plant Res.">
        <title>Effect of fungi and light on seed germination of three Opuntia species from semiarid lands of central Mexico.</title>
        <authorList>
            <person name="Delgado-Sanchez P."/>
            <person name="Jimenez-Bremont J.F."/>
            <person name="Guerrero-Gonzalez Mde L."/>
            <person name="Flores J."/>
        </authorList>
    </citation>
    <scope>NUCLEOTIDE SEQUENCE</scope>
    <source>
        <tissue evidence="4">Cladode</tissue>
    </source>
</reference>
<evidence type="ECO:0000256" key="2">
    <source>
        <dbReference type="ARBA" id="ARBA00023002"/>
    </source>
</evidence>
<dbReference type="PRINTS" id="PR00081">
    <property type="entry name" value="GDHRDH"/>
</dbReference>
<dbReference type="AlphaFoldDB" id="A0A7C9AY03"/>
<dbReference type="InterPro" id="IPR002347">
    <property type="entry name" value="SDR_fam"/>
</dbReference>
<dbReference type="Pfam" id="PF00106">
    <property type="entry name" value="adh_short"/>
    <property type="match status" value="1"/>
</dbReference>
<dbReference type="PANTHER" id="PTHR24320">
    <property type="entry name" value="RETINOL DEHYDROGENASE"/>
    <property type="match status" value="1"/>
</dbReference>
<organism evidence="4">
    <name type="scientific">Opuntia streptacantha</name>
    <name type="common">Prickly pear cactus</name>
    <name type="synonym">Opuntia cardona</name>
    <dbReference type="NCBI Taxonomy" id="393608"/>
    <lineage>
        <taxon>Eukaryota</taxon>
        <taxon>Viridiplantae</taxon>
        <taxon>Streptophyta</taxon>
        <taxon>Embryophyta</taxon>
        <taxon>Tracheophyta</taxon>
        <taxon>Spermatophyta</taxon>
        <taxon>Magnoliopsida</taxon>
        <taxon>eudicotyledons</taxon>
        <taxon>Gunneridae</taxon>
        <taxon>Pentapetalae</taxon>
        <taxon>Caryophyllales</taxon>
        <taxon>Cactineae</taxon>
        <taxon>Cactaceae</taxon>
        <taxon>Opuntioideae</taxon>
        <taxon>Opuntia</taxon>
    </lineage>
</organism>
<dbReference type="PANTHER" id="PTHR24320:SF227">
    <property type="entry name" value="RETINOL DEHYDROGENASE 11"/>
    <property type="match status" value="1"/>
</dbReference>
<comment type="similarity">
    <text evidence="1">Belongs to the short-chain dehydrogenases/reductases (SDR) family.</text>
</comment>